<accession>A0A1C4VW32</accession>
<dbReference type="SUPFAM" id="SSF49503">
    <property type="entry name" value="Cupredoxins"/>
    <property type="match status" value="1"/>
</dbReference>
<evidence type="ECO:0000313" key="3">
    <source>
        <dbReference type="Proteomes" id="UP000198551"/>
    </source>
</evidence>
<keyword evidence="1" id="KW-0732">Signal</keyword>
<protein>
    <recommendedName>
        <fullName evidence="4">Cupredoxin-like domain-containing protein</fullName>
    </recommendedName>
</protein>
<feature type="signal peptide" evidence="1">
    <location>
        <begin position="1"/>
        <end position="22"/>
    </location>
</feature>
<dbReference type="RefSeq" id="WP_091042959.1">
    <property type="nucleotide sequence ID" value="NZ_FMCV01000004.1"/>
</dbReference>
<dbReference type="AlphaFoldDB" id="A0A1C4VW32"/>
<evidence type="ECO:0008006" key="4">
    <source>
        <dbReference type="Google" id="ProtNLM"/>
    </source>
</evidence>
<proteinExistence type="predicted"/>
<sequence length="232" mass="23802">MKSRTAAVLTVLCAATALTACGDDEPAPKGQQVPVTATDTSCEVTTTLFTPGTVTFTVTNRGQQATGVYVYGREGDAFTKVIAEVADVPAGRTGDLRASLQTGTYEVACKPGRQGDGVRTTITVSDDGNLASAAAEVAYDRSVTIELTGDALTGADALIAEPGEKLAFKVTNKTAGARTLYVLNPEGKRVAEMKAEANGTAETVVTLGAAGEWSLKVKGDGVASVSKPLVVR</sequence>
<dbReference type="EMBL" id="FMCV01000004">
    <property type="protein sequence ID" value="SCE88168.1"/>
    <property type="molecule type" value="Genomic_DNA"/>
</dbReference>
<gene>
    <name evidence="2" type="ORF">GA0070215_10438</name>
</gene>
<dbReference type="PROSITE" id="PS51257">
    <property type="entry name" value="PROKAR_LIPOPROTEIN"/>
    <property type="match status" value="1"/>
</dbReference>
<reference evidence="3" key="1">
    <citation type="submission" date="2016-06" db="EMBL/GenBank/DDBJ databases">
        <authorList>
            <person name="Varghese N."/>
        </authorList>
    </citation>
    <scope>NUCLEOTIDE SEQUENCE [LARGE SCALE GENOMIC DNA]</scope>
    <source>
        <strain evidence="3">DSM 45555</strain>
    </source>
</reference>
<organism evidence="2 3">
    <name type="scientific">Micromonospora marina</name>
    <dbReference type="NCBI Taxonomy" id="307120"/>
    <lineage>
        <taxon>Bacteria</taxon>
        <taxon>Bacillati</taxon>
        <taxon>Actinomycetota</taxon>
        <taxon>Actinomycetes</taxon>
        <taxon>Micromonosporales</taxon>
        <taxon>Micromonosporaceae</taxon>
        <taxon>Micromonospora</taxon>
    </lineage>
</organism>
<keyword evidence="3" id="KW-1185">Reference proteome</keyword>
<evidence type="ECO:0000256" key="1">
    <source>
        <dbReference type="SAM" id="SignalP"/>
    </source>
</evidence>
<dbReference type="InterPro" id="IPR008972">
    <property type="entry name" value="Cupredoxin"/>
</dbReference>
<dbReference type="Gene3D" id="2.60.40.420">
    <property type="entry name" value="Cupredoxins - blue copper proteins"/>
    <property type="match status" value="1"/>
</dbReference>
<dbReference type="Proteomes" id="UP000198551">
    <property type="component" value="Unassembled WGS sequence"/>
</dbReference>
<name>A0A1C4VW32_9ACTN</name>
<evidence type="ECO:0000313" key="2">
    <source>
        <dbReference type="EMBL" id="SCE88168.1"/>
    </source>
</evidence>
<feature type="chain" id="PRO_5008706323" description="Cupredoxin-like domain-containing protein" evidence="1">
    <location>
        <begin position="23"/>
        <end position="232"/>
    </location>
</feature>